<sequence length="39" mass="4620">MHVGDVDLEIDELVHPMQPNIYTNTQPKLDHPLRWTIRP</sequence>
<proteinExistence type="predicted"/>
<dbReference type="STRING" id="648782.SAMN04488554_1079"/>
<protein>
    <submittedName>
        <fullName evidence="1">Uncharacterized protein</fullName>
    </submittedName>
</protein>
<dbReference type="EMBL" id="FNTX01000001">
    <property type="protein sequence ID" value="SED92639.1"/>
    <property type="molecule type" value="Genomic_DNA"/>
</dbReference>
<evidence type="ECO:0000313" key="2">
    <source>
        <dbReference type="Proteomes" id="UP000199220"/>
    </source>
</evidence>
<reference evidence="2" key="1">
    <citation type="submission" date="2016-10" db="EMBL/GenBank/DDBJ databases">
        <authorList>
            <person name="Varghese N."/>
            <person name="Submissions S."/>
        </authorList>
    </citation>
    <scope>NUCLEOTIDE SEQUENCE [LARGE SCALE GENOMIC DNA]</scope>
    <source>
        <strain evidence="2">DSM 21368</strain>
    </source>
</reference>
<dbReference type="Proteomes" id="UP000199220">
    <property type="component" value="Unassembled WGS sequence"/>
</dbReference>
<evidence type="ECO:0000313" key="1">
    <source>
        <dbReference type="EMBL" id="SED92639.1"/>
    </source>
</evidence>
<keyword evidence="2" id="KW-1185">Reference proteome</keyword>
<name>A0A1H5ENJ5_9MICO</name>
<accession>A0A1H5ENJ5</accession>
<organism evidence="1 2">
    <name type="scientific">Ruania alba</name>
    <dbReference type="NCBI Taxonomy" id="648782"/>
    <lineage>
        <taxon>Bacteria</taxon>
        <taxon>Bacillati</taxon>
        <taxon>Actinomycetota</taxon>
        <taxon>Actinomycetes</taxon>
        <taxon>Micrococcales</taxon>
        <taxon>Ruaniaceae</taxon>
        <taxon>Ruania</taxon>
    </lineage>
</organism>
<dbReference type="AlphaFoldDB" id="A0A1H5ENJ5"/>
<gene>
    <name evidence="1" type="ORF">SAMN04488554_1079</name>
</gene>